<comment type="caution">
    <text evidence="3">The sequence shown here is derived from an EMBL/GenBank/DDBJ whole genome shotgun (WGS) entry which is preliminary data.</text>
</comment>
<accession>A0A4Y7TRL7</accession>
<dbReference type="Gene3D" id="3.20.20.100">
    <property type="entry name" value="NADP-dependent oxidoreductase domain"/>
    <property type="match status" value="1"/>
</dbReference>
<evidence type="ECO:0000313" key="3">
    <source>
        <dbReference type="EMBL" id="TEB36548.1"/>
    </source>
</evidence>
<evidence type="ECO:0000313" key="4">
    <source>
        <dbReference type="Proteomes" id="UP000298030"/>
    </source>
</evidence>
<feature type="region of interest" description="Disordered" evidence="1">
    <location>
        <begin position="1"/>
        <end position="28"/>
    </location>
</feature>
<organism evidence="3 4">
    <name type="scientific">Coprinellus micaceus</name>
    <name type="common">Glistening ink-cap mushroom</name>
    <name type="synonym">Coprinus micaceus</name>
    <dbReference type="NCBI Taxonomy" id="71717"/>
    <lineage>
        <taxon>Eukaryota</taxon>
        <taxon>Fungi</taxon>
        <taxon>Dikarya</taxon>
        <taxon>Basidiomycota</taxon>
        <taxon>Agaricomycotina</taxon>
        <taxon>Agaricomycetes</taxon>
        <taxon>Agaricomycetidae</taxon>
        <taxon>Agaricales</taxon>
        <taxon>Agaricineae</taxon>
        <taxon>Psathyrellaceae</taxon>
        <taxon>Coprinellus</taxon>
    </lineage>
</organism>
<evidence type="ECO:0000259" key="2">
    <source>
        <dbReference type="Pfam" id="PF00248"/>
    </source>
</evidence>
<gene>
    <name evidence="3" type="ORF">FA13DRAFT_1726915</name>
</gene>
<feature type="compositionally biased region" description="Acidic residues" evidence="1">
    <location>
        <begin position="1"/>
        <end position="13"/>
    </location>
</feature>
<dbReference type="STRING" id="71717.A0A4Y7TRL7"/>
<dbReference type="PROSITE" id="PS00062">
    <property type="entry name" value="ALDOKETO_REDUCTASE_2"/>
    <property type="match status" value="1"/>
</dbReference>
<evidence type="ECO:0000256" key="1">
    <source>
        <dbReference type="SAM" id="MobiDB-lite"/>
    </source>
</evidence>
<keyword evidence="4" id="KW-1185">Reference proteome</keyword>
<dbReference type="OrthoDB" id="686384at2759"/>
<dbReference type="InterPro" id="IPR023210">
    <property type="entry name" value="NADP_OxRdtase_dom"/>
</dbReference>
<dbReference type="GO" id="GO:0016491">
    <property type="term" value="F:oxidoreductase activity"/>
    <property type="evidence" value="ECO:0007669"/>
    <property type="project" value="InterPro"/>
</dbReference>
<dbReference type="Proteomes" id="UP000298030">
    <property type="component" value="Unassembled WGS sequence"/>
</dbReference>
<protein>
    <recommendedName>
        <fullName evidence="2">NADP-dependent oxidoreductase domain-containing protein</fullName>
    </recommendedName>
</protein>
<dbReference type="InterPro" id="IPR036812">
    <property type="entry name" value="NAD(P)_OxRdtase_dom_sf"/>
</dbReference>
<proteinExistence type="predicted"/>
<name>A0A4Y7TRL7_COPMI</name>
<dbReference type="PANTHER" id="PTHR43147:SF2">
    <property type="entry name" value="NADP-DEPENDENT OXIDOREDUCTASE DOMAIN-CONTAINING PROTEIN"/>
    <property type="match status" value="1"/>
</dbReference>
<reference evidence="3 4" key="1">
    <citation type="journal article" date="2019" name="Nat. Ecol. Evol.">
        <title>Megaphylogeny resolves global patterns of mushroom evolution.</title>
        <authorList>
            <person name="Varga T."/>
            <person name="Krizsan K."/>
            <person name="Foldi C."/>
            <person name="Dima B."/>
            <person name="Sanchez-Garcia M."/>
            <person name="Sanchez-Ramirez S."/>
            <person name="Szollosi G.J."/>
            <person name="Szarkandi J.G."/>
            <person name="Papp V."/>
            <person name="Albert L."/>
            <person name="Andreopoulos W."/>
            <person name="Angelini C."/>
            <person name="Antonin V."/>
            <person name="Barry K.W."/>
            <person name="Bougher N.L."/>
            <person name="Buchanan P."/>
            <person name="Buyck B."/>
            <person name="Bense V."/>
            <person name="Catcheside P."/>
            <person name="Chovatia M."/>
            <person name="Cooper J."/>
            <person name="Damon W."/>
            <person name="Desjardin D."/>
            <person name="Finy P."/>
            <person name="Geml J."/>
            <person name="Haridas S."/>
            <person name="Hughes K."/>
            <person name="Justo A."/>
            <person name="Karasinski D."/>
            <person name="Kautmanova I."/>
            <person name="Kiss B."/>
            <person name="Kocsube S."/>
            <person name="Kotiranta H."/>
            <person name="LaButti K.M."/>
            <person name="Lechner B.E."/>
            <person name="Liimatainen K."/>
            <person name="Lipzen A."/>
            <person name="Lukacs Z."/>
            <person name="Mihaltcheva S."/>
            <person name="Morgado L.N."/>
            <person name="Niskanen T."/>
            <person name="Noordeloos M.E."/>
            <person name="Ohm R.A."/>
            <person name="Ortiz-Santana B."/>
            <person name="Ovrebo C."/>
            <person name="Racz N."/>
            <person name="Riley R."/>
            <person name="Savchenko A."/>
            <person name="Shiryaev A."/>
            <person name="Soop K."/>
            <person name="Spirin V."/>
            <person name="Szebenyi C."/>
            <person name="Tomsovsky M."/>
            <person name="Tulloss R.E."/>
            <person name="Uehling J."/>
            <person name="Grigoriev I.V."/>
            <person name="Vagvolgyi C."/>
            <person name="Papp T."/>
            <person name="Martin F.M."/>
            <person name="Miettinen O."/>
            <person name="Hibbett D.S."/>
            <person name="Nagy L.G."/>
        </authorList>
    </citation>
    <scope>NUCLEOTIDE SEQUENCE [LARGE SCALE GENOMIC DNA]</scope>
    <source>
        <strain evidence="3 4">FP101781</strain>
    </source>
</reference>
<feature type="domain" description="NADP-dependent oxidoreductase" evidence="2">
    <location>
        <begin position="38"/>
        <end position="96"/>
    </location>
</feature>
<dbReference type="Pfam" id="PF00248">
    <property type="entry name" value="Aldo_ket_red"/>
    <property type="match status" value="1"/>
</dbReference>
<dbReference type="SUPFAM" id="SSF51430">
    <property type="entry name" value="NAD(P)-linked oxidoreductase"/>
    <property type="match status" value="1"/>
</dbReference>
<dbReference type="InterPro" id="IPR018170">
    <property type="entry name" value="Aldo/ket_reductase_CS"/>
</dbReference>
<dbReference type="EMBL" id="QPFP01000005">
    <property type="protein sequence ID" value="TEB36548.1"/>
    <property type="molecule type" value="Genomic_DNA"/>
</dbReference>
<dbReference type="PANTHER" id="PTHR43147">
    <property type="entry name" value="PROTEIN TAS"/>
    <property type="match status" value="1"/>
</dbReference>
<dbReference type="AlphaFoldDB" id="A0A4Y7TRL7"/>
<feature type="non-terminal residue" evidence="3">
    <location>
        <position position="111"/>
    </location>
</feature>
<sequence length="111" mass="12444">MGCLAGEDDPDEDEARRPTPSKPFLPINAPSHVITRSQFHWQEYSDKGYLTVLSHLNELRKEGHIRAIGLCNFDTIHTDGICTQLGPGVIVSNQVQVRSRFPFVSLSRLTL</sequence>